<keyword evidence="3" id="KW-1185">Reference proteome</keyword>
<dbReference type="Proteomes" id="UP000594121">
    <property type="component" value="Chromosome"/>
</dbReference>
<proteinExistence type="predicted"/>
<dbReference type="KEGG" id="thel:IG193_04290"/>
<evidence type="ECO:0000256" key="1">
    <source>
        <dbReference type="SAM" id="Phobius"/>
    </source>
</evidence>
<keyword evidence="1" id="KW-0812">Transmembrane</keyword>
<keyword evidence="1" id="KW-1133">Transmembrane helix</keyword>
<protein>
    <submittedName>
        <fullName evidence="2">Uncharacterized protein</fullName>
    </submittedName>
</protein>
<dbReference type="InParanoid" id="A0A7L9FIT0"/>
<dbReference type="GeneID" id="59149088"/>
<evidence type="ECO:0000313" key="3">
    <source>
        <dbReference type="Proteomes" id="UP000594121"/>
    </source>
</evidence>
<dbReference type="RefSeq" id="WP_192819651.1">
    <property type="nucleotide sequence ID" value="NZ_CP062310.1"/>
</dbReference>
<reference evidence="2 3" key="1">
    <citation type="submission" date="2020-10" db="EMBL/GenBank/DDBJ databases">
        <title>Thermofilum lucidum 3507LT sp. nov. a novel member of Thermofilaceae family isolated from Chile hot spring, and proposal of description order Thermofilales.</title>
        <authorList>
            <person name="Zayulina K.S."/>
            <person name="Elcheninov A.G."/>
            <person name="Toshchakov S.V."/>
            <person name="Kublanov I.V."/>
        </authorList>
    </citation>
    <scope>NUCLEOTIDE SEQUENCE [LARGE SCALE GENOMIC DNA]</scope>
    <source>
        <strain evidence="2 3">3507LT</strain>
    </source>
</reference>
<accession>A0A7L9FIT0</accession>
<evidence type="ECO:0000313" key="2">
    <source>
        <dbReference type="EMBL" id="QOJ79679.1"/>
    </source>
</evidence>
<organism evidence="2 3">
    <name type="scientific">Infirmifilum lucidum</name>
    <dbReference type="NCBI Taxonomy" id="2776706"/>
    <lineage>
        <taxon>Archaea</taxon>
        <taxon>Thermoproteota</taxon>
        <taxon>Thermoprotei</taxon>
        <taxon>Thermofilales</taxon>
        <taxon>Thermofilaceae</taxon>
        <taxon>Infirmifilum</taxon>
    </lineage>
</organism>
<sequence length="135" mass="13988">MGTTSEEVGRSIMVIITLAVVSVIGYFIYTVASATTSRPVIVQAGDAILTPAAGGYTVTVWLQNIGTSSADLLNANLTITNYGITTRLLCNPSTLSSGATSTCTATLPSTLQITSAVTGYIVTKYGIYKVSIIRG</sequence>
<name>A0A7L9FIT0_9CREN</name>
<keyword evidence="1" id="KW-0472">Membrane</keyword>
<feature type="transmembrane region" description="Helical" evidence="1">
    <location>
        <begin position="12"/>
        <end position="32"/>
    </location>
</feature>
<dbReference type="EMBL" id="CP062310">
    <property type="protein sequence ID" value="QOJ79679.1"/>
    <property type="molecule type" value="Genomic_DNA"/>
</dbReference>
<dbReference type="AlphaFoldDB" id="A0A7L9FIT0"/>
<gene>
    <name evidence="2" type="ORF">IG193_04290</name>
</gene>